<gene>
    <name evidence="2" type="ORF">NSA23_05970</name>
</gene>
<name>A0A9X2S4N1_9FIRM</name>
<keyword evidence="3" id="KW-1185">Reference proteome</keyword>
<proteinExistence type="predicted"/>
<feature type="domain" description="UPF0033" evidence="1">
    <location>
        <begin position="5"/>
        <end position="29"/>
    </location>
</feature>
<protein>
    <submittedName>
        <fullName evidence="2">Sulfurtransferase TusA family protein</fullName>
    </submittedName>
</protein>
<dbReference type="RefSeq" id="WP_042680388.1">
    <property type="nucleotide sequence ID" value="NZ_CABKTM010000019.1"/>
</dbReference>
<sequence length="73" mass="8341">MIKKIDCLGDFCPLPLLKAQQEYKRIKSGEKVVLITDLSCASSNIRDAFEDEKCIVEDEEEIPGIWQITIKKL</sequence>
<evidence type="ECO:0000313" key="2">
    <source>
        <dbReference type="EMBL" id="MCR2043663.1"/>
    </source>
</evidence>
<accession>A0A9X2S4N1</accession>
<dbReference type="InterPro" id="IPR036868">
    <property type="entry name" value="TusA-like_sf"/>
</dbReference>
<evidence type="ECO:0000313" key="3">
    <source>
        <dbReference type="Proteomes" id="UP001142078"/>
    </source>
</evidence>
<dbReference type="EMBL" id="JANJZL010000003">
    <property type="protein sequence ID" value="MCR2043663.1"/>
    <property type="molecule type" value="Genomic_DNA"/>
</dbReference>
<dbReference type="CDD" id="cd00291">
    <property type="entry name" value="SirA_YedF_YeeD"/>
    <property type="match status" value="1"/>
</dbReference>
<reference evidence="2" key="1">
    <citation type="submission" date="2022-07" db="EMBL/GenBank/DDBJ databases">
        <title>Enhanced cultured diversity of the mouse gut microbiota enables custom-made synthetic communities.</title>
        <authorList>
            <person name="Afrizal A."/>
        </authorList>
    </citation>
    <scope>NUCLEOTIDE SEQUENCE</scope>
    <source>
        <strain evidence="2">DSM 29482</strain>
    </source>
</reference>
<dbReference type="AlphaFoldDB" id="A0A9X2S4N1"/>
<dbReference type="SUPFAM" id="SSF64307">
    <property type="entry name" value="SirA-like"/>
    <property type="match status" value="1"/>
</dbReference>
<comment type="caution">
    <text evidence="2">The sequence shown here is derived from an EMBL/GenBank/DDBJ whole genome shotgun (WGS) entry which is preliminary data.</text>
</comment>
<organism evidence="2 3">
    <name type="scientific">Anaerosalibacter massiliensis</name>
    <dbReference type="NCBI Taxonomy" id="1347392"/>
    <lineage>
        <taxon>Bacteria</taxon>
        <taxon>Bacillati</taxon>
        <taxon>Bacillota</taxon>
        <taxon>Tissierellia</taxon>
        <taxon>Tissierellales</taxon>
        <taxon>Sporanaerobacteraceae</taxon>
        <taxon>Anaerosalibacter</taxon>
    </lineage>
</organism>
<dbReference type="Gene3D" id="3.30.110.40">
    <property type="entry name" value="TusA-like domain"/>
    <property type="match status" value="1"/>
</dbReference>
<dbReference type="PROSITE" id="PS01148">
    <property type="entry name" value="UPF0033"/>
    <property type="match status" value="1"/>
</dbReference>
<dbReference type="Proteomes" id="UP001142078">
    <property type="component" value="Unassembled WGS sequence"/>
</dbReference>
<dbReference type="InterPro" id="IPR001455">
    <property type="entry name" value="TusA-like"/>
</dbReference>
<evidence type="ECO:0000259" key="1">
    <source>
        <dbReference type="PROSITE" id="PS01148"/>
    </source>
</evidence>
<dbReference type="Pfam" id="PF01206">
    <property type="entry name" value="TusA"/>
    <property type="match status" value="1"/>
</dbReference>
<dbReference type="OrthoDB" id="9800872at2"/>